<dbReference type="PROSITE" id="PS50011">
    <property type="entry name" value="PROTEIN_KINASE_DOM"/>
    <property type="match status" value="1"/>
</dbReference>
<dbReference type="InterPro" id="IPR001245">
    <property type="entry name" value="Ser-Thr/Tyr_kinase_cat_dom"/>
</dbReference>
<dbReference type="Gene3D" id="3.30.200.20">
    <property type="entry name" value="Phosphorylase Kinase, domain 1"/>
    <property type="match status" value="1"/>
</dbReference>
<dbReference type="GO" id="GO:0005886">
    <property type="term" value="C:plasma membrane"/>
    <property type="evidence" value="ECO:0007669"/>
    <property type="project" value="TreeGrafter"/>
</dbReference>
<proteinExistence type="predicted"/>
<reference evidence="7" key="1">
    <citation type="submission" date="2020-03" db="EMBL/GenBank/DDBJ databases">
        <title>Castanea mollissima Vanexum genome sequencing.</title>
        <authorList>
            <person name="Staton M."/>
        </authorList>
    </citation>
    <scope>NUCLEOTIDE SEQUENCE</scope>
    <source>
        <tissue evidence="7">Leaf</tissue>
    </source>
</reference>
<dbReference type="EMBL" id="JRKL02000750">
    <property type="protein sequence ID" value="KAF3968591.1"/>
    <property type="molecule type" value="Genomic_DNA"/>
</dbReference>
<gene>
    <name evidence="7" type="ORF">CMV_007543</name>
</gene>
<keyword evidence="3" id="KW-0547">Nucleotide-binding</keyword>
<dbReference type="SUPFAM" id="SSF56112">
    <property type="entry name" value="Protein kinase-like (PK-like)"/>
    <property type="match status" value="1"/>
</dbReference>
<sequence length="394" mass="44703">MSTALFFHTGSLIDPKALSSDRVDLYIHVAYSELDTKREVKKIVRITVIIGMTISFCVNRLWKRILAKQKARRLKGNEESHTPFPSDNLNQVQELPLFNFEMLVRATNDFHLSSKLGQGGFGPVYKGKLSDGQEIAVKRLSRTSAQGLEEFMNEVVVISKLQHRNLVRLLGCCVEGEERMLLYEYMPNKSLDAFLFDPHKERLLDWKKRFNIIEGIGRDFGMARIFGSDEDQANTNRVVGTYGYMSPAYAMEGRFSEKSDVFSFGVLLLEIVNGRRNTSFYNDEQSQSLLGLAWKLWNANNAIALINPMIYEPCFEIEILRCIQVGLLCVQEFAQDRPTVSIVVSMLKSEISNLPPPTKPAFTEKLIALDTDPSKCFQTKCSVNNVTVTMVQGR</sequence>
<keyword evidence="1" id="KW-0723">Serine/threonine-protein kinase</keyword>
<dbReference type="PANTHER" id="PTHR27002">
    <property type="entry name" value="RECEPTOR-LIKE SERINE/THREONINE-PROTEIN KINASE SD1-8"/>
    <property type="match status" value="1"/>
</dbReference>
<evidence type="ECO:0000256" key="4">
    <source>
        <dbReference type="ARBA" id="ARBA00022777"/>
    </source>
</evidence>
<organism evidence="7 8">
    <name type="scientific">Castanea mollissima</name>
    <name type="common">Chinese chestnut</name>
    <dbReference type="NCBI Taxonomy" id="60419"/>
    <lineage>
        <taxon>Eukaryota</taxon>
        <taxon>Viridiplantae</taxon>
        <taxon>Streptophyta</taxon>
        <taxon>Embryophyta</taxon>
        <taxon>Tracheophyta</taxon>
        <taxon>Spermatophyta</taxon>
        <taxon>Magnoliopsida</taxon>
        <taxon>eudicotyledons</taxon>
        <taxon>Gunneridae</taxon>
        <taxon>Pentapetalae</taxon>
        <taxon>rosids</taxon>
        <taxon>fabids</taxon>
        <taxon>Fagales</taxon>
        <taxon>Fagaceae</taxon>
        <taxon>Castanea</taxon>
    </lineage>
</organism>
<evidence type="ECO:0000256" key="2">
    <source>
        <dbReference type="ARBA" id="ARBA00022679"/>
    </source>
</evidence>
<dbReference type="FunFam" id="1.10.510.10:FF:001722">
    <property type="entry name" value="G-type lectin S-receptor-like serine/threonine-protein kinase B120"/>
    <property type="match status" value="1"/>
</dbReference>
<protein>
    <recommendedName>
        <fullName evidence="6">Protein kinase domain-containing protein</fullName>
    </recommendedName>
</protein>
<evidence type="ECO:0000259" key="6">
    <source>
        <dbReference type="PROSITE" id="PS50011"/>
    </source>
</evidence>
<dbReference type="GO" id="GO:0005524">
    <property type="term" value="F:ATP binding"/>
    <property type="evidence" value="ECO:0007669"/>
    <property type="project" value="UniProtKB-KW"/>
</dbReference>
<dbReference type="FunFam" id="3.30.200.20:FF:000145">
    <property type="entry name" value="receptor-like serine/threonine-protein kinase SD1-8"/>
    <property type="match status" value="1"/>
</dbReference>
<dbReference type="GO" id="GO:0004674">
    <property type="term" value="F:protein serine/threonine kinase activity"/>
    <property type="evidence" value="ECO:0007669"/>
    <property type="project" value="UniProtKB-KW"/>
</dbReference>
<evidence type="ECO:0000313" key="7">
    <source>
        <dbReference type="EMBL" id="KAF3968591.1"/>
    </source>
</evidence>
<dbReference type="Gene3D" id="1.10.510.10">
    <property type="entry name" value="Transferase(Phosphotransferase) domain 1"/>
    <property type="match status" value="1"/>
</dbReference>
<keyword evidence="4" id="KW-0418">Kinase</keyword>
<dbReference type="PANTHER" id="PTHR27002:SF1082">
    <property type="entry name" value="OS06G0693000 PROTEIN"/>
    <property type="match status" value="1"/>
</dbReference>
<keyword evidence="2" id="KW-0808">Transferase</keyword>
<dbReference type="Proteomes" id="UP000737018">
    <property type="component" value="Unassembled WGS sequence"/>
</dbReference>
<dbReference type="InterPro" id="IPR000719">
    <property type="entry name" value="Prot_kinase_dom"/>
</dbReference>
<dbReference type="InterPro" id="IPR021820">
    <property type="entry name" value="S-locus_recpt_kinase_C"/>
</dbReference>
<accession>A0A8J4W2R7</accession>
<keyword evidence="8" id="KW-1185">Reference proteome</keyword>
<evidence type="ECO:0000256" key="1">
    <source>
        <dbReference type="ARBA" id="ARBA00022527"/>
    </source>
</evidence>
<name>A0A8J4W2R7_9ROSI</name>
<evidence type="ECO:0000313" key="8">
    <source>
        <dbReference type="Proteomes" id="UP000737018"/>
    </source>
</evidence>
<dbReference type="Pfam" id="PF07714">
    <property type="entry name" value="PK_Tyr_Ser-Thr"/>
    <property type="match status" value="2"/>
</dbReference>
<evidence type="ECO:0000256" key="3">
    <source>
        <dbReference type="ARBA" id="ARBA00022741"/>
    </source>
</evidence>
<comment type="caution">
    <text evidence="7">The sequence shown here is derived from an EMBL/GenBank/DDBJ whole genome shotgun (WGS) entry which is preliminary data.</text>
</comment>
<dbReference type="Pfam" id="PF11883">
    <property type="entry name" value="DUF3403"/>
    <property type="match status" value="1"/>
</dbReference>
<dbReference type="InterPro" id="IPR011009">
    <property type="entry name" value="Kinase-like_dom_sf"/>
</dbReference>
<dbReference type="OrthoDB" id="4062651at2759"/>
<evidence type="ECO:0000256" key="5">
    <source>
        <dbReference type="ARBA" id="ARBA00022840"/>
    </source>
</evidence>
<keyword evidence="5" id="KW-0067">ATP-binding</keyword>
<dbReference type="AlphaFoldDB" id="A0A8J4W2R7"/>
<feature type="domain" description="Protein kinase" evidence="6">
    <location>
        <begin position="110"/>
        <end position="375"/>
    </location>
</feature>